<dbReference type="InterPro" id="IPR055270">
    <property type="entry name" value="Glyco_tran_10_C"/>
</dbReference>
<evidence type="ECO:0000256" key="3">
    <source>
        <dbReference type="ARBA" id="ARBA00008919"/>
    </source>
</evidence>
<keyword evidence="7" id="KW-0735">Signal-anchor</keyword>
<accession>A0AA88Y753</accession>
<feature type="domain" description="Fucosyltransferase N-terminal" evidence="14">
    <location>
        <begin position="20"/>
        <end position="124"/>
    </location>
</feature>
<dbReference type="Pfam" id="PF17039">
    <property type="entry name" value="Glyco_tran_10_N"/>
    <property type="match status" value="1"/>
</dbReference>
<dbReference type="Proteomes" id="UP001186944">
    <property type="component" value="Unassembled WGS sequence"/>
</dbReference>
<dbReference type="EMBL" id="VSWD01000006">
    <property type="protein sequence ID" value="KAK3099342.1"/>
    <property type="molecule type" value="Genomic_DNA"/>
</dbReference>
<dbReference type="InterPro" id="IPR031481">
    <property type="entry name" value="Glyco_tran_10_N"/>
</dbReference>
<feature type="domain" description="Fucosyltransferase C-terminal" evidence="13">
    <location>
        <begin position="144"/>
        <end position="317"/>
    </location>
</feature>
<dbReference type="GO" id="GO:0000139">
    <property type="term" value="C:Golgi membrane"/>
    <property type="evidence" value="ECO:0007669"/>
    <property type="project" value="UniProtKB-SubCell"/>
</dbReference>
<evidence type="ECO:0000256" key="6">
    <source>
        <dbReference type="ARBA" id="ARBA00022692"/>
    </source>
</evidence>
<organism evidence="15 16">
    <name type="scientific">Pinctada imbricata</name>
    <name type="common">Atlantic pearl-oyster</name>
    <name type="synonym">Pinctada martensii</name>
    <dbReference type="NCBI Taxonomy" id="66713"/>
    <lineage>
        <taxon>Eukaryota</taxon>
        <taxon>Metazoa</taxon>
        <taxon>Spiralia</taxon>
        <taxon>Lophotrochozoa</taxon>
        <taxon>Mollusca</taxon>
        <taxon>Bivalvia</taxon>
        <taxon>Autobranchia</taxon>
        <taxon>Pteriomorphia</taxon>
        <taxon>Pterioida</taxon>
        <taxon>Pterioidea</taxon>
        <taxon>Pteriidae</taxon>
        <taxon>Pinctada</taxon>
    </lineage>
</organism>
<dbReference type="EC" id="2.4.1.-" evidence="12"/>
<reference evidence="15" key="1">
    <citation type="submission" date="2019-08" db="EMBL/GenBank/DDBJ databases">
        <title>The improved chromosome-level genome for the pearl oyster Pinctada fucata martensii using PacBio sequencing and Hi-C.</title>
        <authorList>
            <person name="Zheng Z."/>
        </authorList>
    </citation>
    <scope>NUCLEOTIDE SEQUENCE</scope>
    <source>
        <strain evidence="15">ZZ-2019</strain>
        <tissue evidence="15">Adductor muscle</tissue>
    </source>
</reference>
<dbReference type="GO" id="GO:0032580">
    <property type="term" value="C:Golgi cisterna membrane"/>
    <property type="evidence" value="ECO:0007669"/>
    <property type="project" value="UniProtKB-SubCell"/>
</dbReference>
<evidence type="ECO:0000256" key="9">
    <source>
        <dbReference type="ARBA" id="ARBA00023034"/>
    </source>
</evidence>
<keyword evidence="5 12" id="KW-0808">Transferase</keyword>
<comment type="subcellular location">
    <subcellularLocation>
        <location evidence="1">Golgi apparatus membrane</location>
        <topology evidence="1">Single-pass type II membrane protein</topology>
    </subcellularLocation>
    <subcellularLocation>
        <location evidence="12">Golgi apparatus</location>
        <location evidence="12">Golgi stack membrane</location>
        <topology evidence="12">Single-pass type II membrane protein</topology>
    </subcellularLocation>
</comment>
<evidence type="ECO:0000259" key="14">
    <source>
        <dbReference type="Pfam" id="PF17039"/>
    </source>
</evidence>
<evidence type="ECO:0000256" key="5">
    <source>
        <dbReference type="ARBA" id="ARBA00022679"/>
    </source>
</evidence>
<evidence type="ECO:0000256" key="8">
    <source>
        <dbReference type="ARBA" id="ARBA00022989"/>
    </source>
</evidence>
<sequence>MASVILFLYSWKFGKVRYKKEKLILLWKPIYKDFRYMTHQILTDCPSENCKFTEDRNDSTEADAIFFEVESLYELPPRNVTGQIWIYSDVESPAYRPNGIREWNGLFNWTMTYRRDSDIQLFYGGVLKNNAEKTAFEYENSMNKSEMLWLVSNCQTPGKRELFVRNFTKYFNIEIVGKCGKTICGVDDKCEYKMLENKYKYYFAAENANCRDYVSEKTFRTLGFPIIPVVRGGSNYSLYLPPNSFVDSNSFKSPSGLASYLRKLEGDNFLYNKYFQWKRFFHGVIRFSEQKNPYCELCERIQNHENHRRLYRNLHDWVRGNSETGTFCNKGELVKLDL</sequence>
<evidence type="ECO:0000256" key="4">
    <source>
        <dbReference type="ARBA" id="ARBA00022676"/>
    </source>
</evidence>
<dbReference type="InterPro" id="IPR001503">
    <property type="entry name" value="Glyco_trans_10"/>
</dbReference>
<keyword evidence="11" id="KW-0325">Glycoprotein</keyword>
<dbReference type="GO" id="GO:0008417">
    <property type="term" value="F:fucosyltransferase activity"/>
    <property type="evidence" value="ECO:0007669"/>
    <property type="project" value="InterPro"/>
</dbReference>
<keyword evidence="10" id="KW-0472">Membrane</keyword>
<dbReference type="SUPFAM" id="SSF53756">
    <property type="entry name" value="UDP-Glycosyltransferase/glycogen phosphorylase"/>
    <property type="match status" value="1"/>
</dbReference>
<evidence type="ECO:0000256" key="7">
    <source>
        <dbReference type="ARBA" id="ARBA00022968"/>
    </source>
</evidence>
<dbReference type="InterPro" id="IPR038577">
    <property type="entry name" value="GT10-like_C_sf"/>
</dbReference>
<keyword evidence="9 12" id="KW-0333">Golgi apparatus</keyword>
<evidence type="ECO:0000256" key="10">
    <source>
        <dbReference type="ARBA" id="ARBA00023136"/>
    </source>
</evidence>
<evidence type="ECO:0000313" key="16">
    <source>
        <dbReference type="Proteomes" id="UP001186944"/>
    </source>
</evidence>
<dbReference type="PANTHER" id="PTHR48438:SF1">
    <property type="entry name" value="ALPHA-(1,3)-FUCOSYLTRANSFERASE C-RELATED"/>
    <property type="match status" value="1"/>
</dbReference>
<protein>
    <recommendedName>
        <fullName evidence="12">Fucosyltransferase</fullName>
        <ecNumber evidence="12">2.4.1.-</ecNumber>
    </recommendedName>
</protein>
<comment type="caution">
    <text evidence="15">The sequence shown here is derived from an EMBL/GenBank/DDBJ whole genome shotgun (WGS) entry which is preliminary data.</text>
</comment>
<evidence type="ECO:0000256" key="1">
    <source>
        <dbReference type="ARBA" id="ARBA00004323"/>
    </source>
</evidence>
<keyword evidence="16" id="KW-1185">Reference proteome</keyword>
<dbReference type="FunFam" id="3.40.50.11660:FF:000002">
    <property type="entry name" value="Alpha-(1,3)-fucosyltransferase"/>
    <property type="match status" value="1"/>
</dbReference>
<evidence type="ECO:0000256" key="12">
    <source>
        <dbReference type="RuleBase" id="RU003832"/>
    </source>
</evidence>
<evidence type="ECO:0000256" key="11">
    <source>
        <dbReference type="ARBA" id="ARBA00023180"/>
    </source>
</evidence>
<dbReference type="Gene3D" id="3.40.50.11660">
    <property type="entry name" value="Glycosyl transferase family 10, C-terminal domain"/>
    <property type="match status" value="1"/>
</dbReference>
<keyword evidence="4 12" id="KW-0328">Glycosyltransferase</keyword>
<proteinExistence type="inferred from homology"/>
<dbReference type="Pfam" id="PF00852">
    <property type="entry name" value="Glyco_transf_10"/>
    <property type="match status" value="1"/>
</dbReference>
<comment type="pathway">
    <text evidence="2">Protein modification; protein glycosylation.</text>
</comment>
<dbReference type="PANTHER" id="PTHR48438">
    <property type="entry name" value="ALPHA-(1,3)-FUCOSYLTRANSFERASE C-RELATED"/>
    <property type="match status" value="1"/>
</dbReference>
<keyword evidence="6 12" id="KW-0812">Transmembrane</keyword>
<comment type="similarity">
    <text evidence="3 12">Belongs to the glycosyltransferase 10 family.</text>
</comment>
<keyword evidence="8" id="KW-1133">Transmembrane helix</keyword>
<evidence type="ECO:0000256" key="2">
    <source>
        <dbReference type="ARBA" id="ARBA00004922"/>
    </source>
</evidence>
<evidence type="ECO:0000313" key="15">
    <source>
        <dbReference type="EMBL" id="KAK3099342.1"/>
    </source>
</evidence>
<dbReference type="AlphaFoldDB" id="A0AA88Y753"/>
<gene>
    <name evidence="15" type="ORF">FSP39_002972</name>
</gene>
<name>A0AA88Y753_PINIB</name>
<evidence type="ECO:0000259" key="13">
    <source>
        <dbReference type="Pfam" id="PF00852"/>
    </source>
</evidence>